<dbReference type="CDD" id="cd05471">
    <property type="entry name" value="pepsin_like"/>
    <property type="match status" value="1"/>
</dbReference>
<evidence type="ECO:0000256" key="8">
    <source>
        <dbReference type="SAM" id="SignalP"/>
    </source>
</evidence>
<feature type="region of interest" description="Disordered" evidence="7">
    <location>
        <begin position="63"/>
        <end position="87"/>
    </location>
</feature>
<feature type="active site" evidence="5">
    <location>
        <position position="294"/>
    </location>
</feature>
<dbReference type="EMBL" id="LATX01002123">
    <property type="protein sequence ID" value="KTB33935.1"/>
    <property type="molecule type" value="Genomic_DNA"/>
</dbReference>
<evidence type="ECO:0000259" key="9">
    <source>
        <dbReference type="PROSITE" id="PS51767"/>
    </source>
</evidence>
<accession>A0A0W0FC63</accession>
<dbReference type="Gene3D" id="2.40.70.10">
    <property type="entry name" value="Acid Proteases"/>
    <property type="match status" value="2"/>
</dbReference>
<dbReference type="InterPro" id="IPR033121">
    <property type="entry name" value="PEPTIDASE_A1"/>
</dbReference>
<reference evidence="10 11" key="1">
    <citation type="submission" date="2015-12" db="EMBL/GenBank/DDBJ databases">
        <title>Draft genome sequence of Moniliophthora roreri, the causal agent of frosty pod rot of cacao.</title>
        <authorList>
            <person name="Aime M.C."/>
            <person name="Diaz-Valderrama J.R."/>
            <person name="Kijpornyongpan T."/>
            <person name="Phillips-Mora W."/>
        </authorList>
    </citation>
    <scope>NUCLEOTIDE SEQUENCE [LARGE SCALE GENOMIC DNA]</scope>
    <source>
        <strain evidence="10 11">MCA 2952</strain>
    </source>
</reference>
<dbReference type="Proteomes" id="UP000054988">
    <property type="component" value="Unassembled WGS sequence"/>
</dbReference>
<dbReference type="InterPro" id="IPR021109">
    <property type="entry name" value="Peptidase_aspartic_dom_sf"/>
</dbReference>
<feature type="domain" description="Peptidase A1" evidence="9">
    <location>
        <begin position="97"/>
        <end position="404"/>
    </location>
</feature>
<gene>
    <name evidence="10" type="ORF">WG66_13361</name>
</gene>
<dbReference type="SUPFAM" id="SSF50630">
    <property type="entry name" value="Acid proteases"/>
    <property type="match status" value="1"/>
</dbReference>
<dbReference type="AlphaFoldDB" id="A0A0W0FC63"/>
<evidence type="ECO:0000313" key="11">
    <source>
        <dbReference type="Proteomes" id="UP000054988"/>
    </source>
</evidence>
<dbReference type="FunFam" id="2.40.70.10:FF:000115">
    <property type="entry name" value="Lysosomal aspartic protease"/>
    <property type="match status" value="1"/>
</dbReference>
<dbReference type="InterPro" id="IPR034164">
    <property type="entry name" value="Pepsin-like_dom"/>
</dbReference>
<comment type="similarity">
    <text evidence="1">Belongs to the peptidase A1 family.</text>
</comment>
<protein>
    <submittedName>
        <fullName evidence="10">Putative acid protease</fullName>
    </submittedName>
</protein>
<dbReference type="eggNOG" id="KOG1339">
    <property type="taxonomic scope" value="Eukaryota"/>
</dbReference>
<keyword evidence="6" id="KW-1015">Disulfide bond</keyword>
<dbReference type="GO" id="GO:0004190">
    <property type="term" value="F:aspartic-type endopeptidase activity"/>
    <property type="evidence" value="ECO:0007669"/>
    <property type="project" value="UniProtKB-KW"/>
</dbReference>
<evidence type="ECO:0000256" key="5">
    <source>
        <dbReference type="PIRSR" id="PIRSR601461-1"/>
    </source>
</evidence>
<feature type="disulfide bond" evidence="6">
    <location>
        <begin position="128"/>
        <end position="132"/>
    </location>
</feature>
<evidence type="ECO:0000313" key="10">
    <source>
        <dbReference type="EMBL" id="KTB33935.1"/>
    </source>
</evidence>
<organism evidence="10 11">
    <name type="scientific">Moniliophthora roreri</name>
    <name type="common">Frosty pod rot fungus</name>
    <name type="synonym">Monilia roreri</name>
    <dbReference type="NCBI Taxonomy" id="221103"/>
    <lineage>
        <taxon>Eukaryota</taxon>
        <taxon>Fungi</taxon>
        <taxon>Dikarya</taxon>
        <taxon>Basidiomycota</taxon>
        <taxon>Agaricomycotina</taxon>
        <taxon>Agaricomycetes</taxon>
        <taxon>Agaricomycetidae</taxon>
        <taxon>Agaricales</taxon>
        <taxon>Marasmiineae</taxon>
        <taxon>Marasmiaceae</taxon>
        <taxon>Moniliophthora</taxon>
    </lineage>
</organism>
<dbReference type="InterPro" id="IPR001461">
    <property type="entry name" value="Aspartic_peptidase_A1"/>
</dbReference>
<evidence type="ECO:0000256" key="7">
    <source>
        <dbReference type="SAM" id="MobiDB-lite"/>
    </source>
</evidence>
<dbReference type="PANTHER" id="PTHR47966">
    <property type="entry name" value="BETA-SITE APP-CLEAVING ENZYME, ISOFORM A-RELATED"/>
    <property type="match status" value="1"/>
</dbReference>
<feature type="chain" id="PRO_5006901570" evidence="8">
    <location>
        <begin position="17"/>
        <end position="407"/>
    </location>
</feature>
<sequence>MRSLITALALLQVALGLSIPTRVGNRIPLNKRSTLVDENGVVNIDTLKRQLLRAQSKVQRGVSAFEKNTGTAHPQAKKLSTRDTGNDPLQDIDQVLWSGTISVGTPAKEFTVDFDTGSSDLFLPGASCTVNCAGHEVFDTDASSTAEDQDKTFMLRFGDGSTSEGEVFHDTVTVAGLTATEQAVGAATQYSNGFAVDQFPPDGLMGMAFPEISDFEENPVFQTLVAQGVTTEPVFAFKLSTSGSELTVGGTDDSLFSGQLTNTPVTTRGFWQVELEAVSVDGNAVVNGLSSIIDTGTTLILGDDRSVAAFYAAIPGSKDASQTAGPGFFTVPCDSIPEVSLTFGGRAFSVSPDTFNLGLLSRGSNDCVGGIAGGSPVEFWVVGDVFLQNVYTVFDVGNTQVGFADLA</sequence>
<comment type="caution">
    <text evidence="10">The sequence shown here is derived from an EMBL/GenBank/DDBJ whole genome shotgun (WGS) entry which is preliminary data.</text>
</comment>
<evidence type="ECO:0000256" key="6">
    <source>
        <dbReference type="PIRSR" id="PIRSR601461-2"/>
    </source>
</evidence>
<evidence type="ECO:0000256" key="2">
    <source>
        <dbReference type="ARBA" id="ARBA00022670"/>
    </source>
</evidence>
<dbReference type="GO" id="GO:0006508">
    <property type="term" value="P:proteolysis"/>
    <property type="evidence" value="ECO:0007669"/>
    <property type="project" value="UniProtKB-KW"/>
</dbReference>
<dbReference type="Pfam" id="PF00026">
    <property type="entry name" value="Asp"/>
    <property type="match status" value="1"/>
</dbReference>
<keyword evidence="2 10" id="KW-0645">Protease</keyword>
<feature type="active site" evidence="5">
    <location>
        <position position="115"/>
    </location>
</feature>
<evidence type="ECO:0000256" key="3">
    <source>
        <dbReference type="ARBA" id="ARBA00022750"/>
    </source>
</evidence>
<keyword evidence="8" id="KW-0732">Signal</keyword>
<dbReference type="PRINTS" id="PR00792">
    <property type="entry name" value="PEPSIN"/>
</dbReference>
<keyword evidence="3" id="KW-0064">Aspartyl protease</keyword>
<feature type="signal peptide" evidence="8">
    <location>
        <begin position="1"/>
        <end position="16"/>
    </location>
</feature>
<dbReference type="PROSITE" id="PS51767">
    <property type="entry name" value="PEPTIDASE_A1"/>
    <property type="match status" value="1"/>
</dbReference>
<evidence type="ECO:0000256" key="1">
    <source>
        <dbReference type="ARBA" id="ARBA00007447"/>
    </source>
</evidence>
<dbReference type="PANTHER" id="PTHR47966:SF57">
    <property type="entry name" value="PEPTIDASE A1 DOMAIN-CONTAINING PROTEIN"/>
    <property type="match status" value="1"/>
</dbReference>
<evidence type="ECO:0000256" key="4">
    <source>
        <dbReference type="ARBA" id="ARBA00022801"/>
    </source>
</evidence>
<keyword evidence="4" id="KW-0378">Hydrolase</keyword>
<proteinExistence type="inferred from homology"/>
<name>A0A0W0FC63_MONRR</name>